<feature type="non-terminal residue" evidence="2">
    <location>
        <position position="298"/>
    </location>
</feature>
<reference evidence="2 3" key="1">
    <citation type="submission" date="2018-05" db="EMBL/GenBank/DDBJ databases">
        <title>Draft genome sequence of Scytalidium lignicola DSM 105466, a ubiquitous saprotrophic fungus.</title>
        <authorList>
            <person name="Buettner E."/>
            <person name="Gebauer A.M."/>
            <person name="Hofrichter M."/>
            <person name="Liers C."/>
            <person name="Kellner H."/>
        </authorList>
    </citation>
    <scope>NUCLEOTIDE SEQUENCE [LARGE SCALE GENOMIC DNA]</scope>
    <source>
        <strain evidence="2 3">DSM 105466</strain>
    </source>
</reference>
<dbReference type="Gene3D" id="3.40.50.1820">
    <property type="entry name" value="alpha/beta hydrolase"/>
    <property type="match status" value="1"/>
</dbReference>
<accession>A0A3E2H542</accession>
<evidence type="ECO:0000313" key="3">
    <source>
        <dbReference type="Proteomes" id="UP000258309"/>
    </source>
</evidence>
<dbReference type="EMBL" id="NCSJ02000161">
    <property type="protein sequence ID" value="RFU28506.1"/>
    <property type="molecule type" value="Genomic_DNA"/>
</dbReference>
<dbReference type="PANTHER" id="PTHR23024:SF182">
    <property type="entry name" value="PUTATIVE (AFU_ORTHOLOGUE AFUA_3G14960)-RELATED"/>
    <property type="match status" value="1"/>
</dbReference>
<dbReference type="AlphaFoldDB" id="A0A3E2H542"/>
<dbReference type="InterPro" id="IPR050466">
    <property type="entry name" value="Carboxylest/Gibb_receptor"/>
</dbReference>
<keyword evidence="3" id="KW-1185">Reference proteome</keyword>
<dbReference type="PANTHER" id="PTHR23024">
    <property type="entry name" value="ARYLACETAMIDE DEACETYLASE"/>
    <property type="match status" value="1"/>
</dbReference>
<feature type="domain" description="Alpha/beta hydrolase fold-3" evidence="1">
    <location>
        <begin position="97"/>
        <end position="297"/>
    </location>
</feature>
<organism evidence="2 3">
    <name type="scientific">Scytalidium lignicola</name>
    <name type="common">Hyphomycete</name>
    <dbReference type="NCBI Taxonomy" id="5539"/>
    <lineage>
        <taxon>Eukaryota</taxon>
        <taxon>Fungi</taxon>
        <taxon>Dikarya</taxon>
        <taxon>Ascomycota</taxon>
        <taxon>Pezizomycotina</taxon>
        <taxon>Leotiomycetes</taxon>
        <taxon>Leotiomycetes incertae sedis</taxon>
        <taxon>Scytalidium</taxon>
    </lineage>
</organism>
<dbReference type="OMA" id="HTFPTAW"/>
<dbReference type="InterPro" id="IPR013094">
    <property type="entry name" value="AB_hydrolase_3"/>
</dbReference>
<dbReference type="Proteomes" id="UP000258309">
    <property type="component" value="Unassembled WGS sequence"/>
</dbReference>
<feature type="non-terminal residue" evidence="2">
    <location>
        <position position="1"/>
    </location>
</feature>
<proteinExistence type="predicted"/>
<evidence type="ECO:0000259" key="1">
    <source>
        <dbReference type="Pfam" id="PF07859"/>
    </source>
</evidence>
<comment type="caution">
    <text evidence="2">The sequence shown here is derived from an EMBL/GenBank/DDBJ whole genome shotgun (WGS) entry which is preliminary data.</text>
</comment>
<gene>
    <name evidence="2" type="ORF">B7463_g7836</name>
</gene>
<dbReference type="GO" id="GO:0016787">
    <property type="term" value="F:hydrolase activity"/>
    <property type="evidence" value="ECO:0007669"/>
    <property type="project" value="InterPro"/>
</dbReference>
<name>A0A3E2H542_SCYLI</name>
<dbReference type="Pfam" id="PF07859">
    <property type="entry name" value="Abhydrolase_3"/>
    <property type="match status" value="1"/>
</dbReference>
<dbReference type="InterPro" id="IPR029058">
    <property type="entry name" value="AB_hydrolase_fold"/>
</dbReference>
<dbReference type="SUPFAM" id="SSF53474">
    <property type="entry name" value="alpha/beta-Hydrolases"/>
    <property type="match status" value="1"/>
</dbReference>
<dbReference type="OrthoDB" id="408631at2759"/>
<protein>
    <recommendedName>
        <fullName evidence="1">Alpha/beta hydrolase fold-3 domain-containing protein</fullName>
    </recommendedName>
</protein>
<evidence type="ECO:0000313" key="2">
    <source>
        <dbReference type="EMBL" id="RFU28506.1"/>
    </source>
</evidence>
<dbReference type="STRING" id="5539.A0A3E2H542"/>
<sequence>MADYSTYDGPSLEWQDFVKSTTLNATGLAPGQSITDLQHKTNSSRDAESAKYLAESGIQDKVSFKDHQIQTQDGQHIVARVYRPKNVQTDVRLPVYLFFHGGGFLFGTLSSEDANCQRLVVALPIIVVNVCYRHTPQFKHPTQANDAWDAFSWVLDHFDTIGGDRDKLIIGGISAGGSLAASVVVKENRTSKSESRIKGQILCIPQLFHPNGFPFHLVASRENCSWSRHVNAPIIPRAQLDLFRDLLGADDIGDTSLYIGNCTDADVVGMPKTTIIVAGMDPLRDEGLLYAEKLRRNK</sequence>